<feature type="transmembrane region" description="Helical" evidence="7">
    <location>
        <begin position="7"/>
        <end position="24"/>
    </location>
</feature>
<evidence type="ECO:0000256" key="4">
    <source>
        <dbReference type="ARBA" id="ARBA00022692"/>
    </source>
</evidence>
<evidence type="ECO:0000313" key="9">
    <source>
        <dbReference type="EMBL" id="MBC5733127.1"/>
    </source>
</evidence>
<dbReference type="AlphaFoldDB" id="A0A8J6M4Y0"/>
<keyword evidence="6 7" id="KW-0472">Membrane</keyword>
<dbReference type="PROSITE" id="PS50928">
    <property type="entry name" value="ABC_TM1"/>
    <property type="match status" value="1"/>
</dbReference>
<dbReference type="CDD" id="cd06261">
    <property type="entry name" value="TM_PBP2"/>
    <property type="match status" value="1"/>
</dbReference>
<name>A0A8J6M4Y0_9FIRM</name>
<dbReference type="GO" id="GO:0055085">
    <property type="term" value="P:transmembrane transport"/>
    <property type="evidence" value="ECO:0007669"/>
    <property type="project" value="InterPro"/>
</dbReference>
<dbReference type="SUPFAM" id="SSF161098">
    <property type="entry name" value="MetI-like"/>
    <property type="match status" value="1"/>
</dbReference>
<keyword evidence="2 7" id="KW-0813">Transport</keyword>
<dbReference type="GO" id="GO:0005886">
    <property type="term" value="C:plasma membrane"/>
    <property type="evidence" value="ECO:0007669"/>
    <property type="project" value="UniProtKB-SubCell"/>
</dbReference>
<dbReference type="RefSeq" id="WP_186907029.1">
    <property type="nucleotide sequence ID" value="NZ_JACOPP010000005.1"/>
</dbReference>
<feature type="domain" description="ABC transmembrane type-1" evidence="8">
    <location>
        <begin position="57"/>
        <end position="270"/>
    </location>
</feature>
<evidence type="ECO:0000256" key="7">
    <source>
        <dbReference type="RuleBase" id="RU363032"/>
    </source>
</evidence>
<dbReference type="EMBL" id="JACOPP010000005">
    <property type="protein sequence ID" value="MBC5733127.1"/>
    <property type="molecule type" value="Genomic_DNA"/>
</dbReference>
<dbReference type="Proteomes" id="UP000661435">
    <property type="component" value="Unassembled WGS sequence"/>
</dbReference>
<evidence type="ECO:0000256" key="6">
    <source>
        <dbReference type="ARBA" id="ARBA00023136"/>
    </source>
</evidence>
<dbReference type="InterPro" id="IPR035906">
    <property type="entry name" value="MetI-like_sf"/>
</dbReference>
<protein>
    <submittedName>
        <fullName evidence="9">Sugar ABC transporter permease</fullName>
    </submittedName>
</protein>
<reference evidence="9" key="1">
    <citation type="submission" date="2020-08" db="EMBL/GenBank/DDBJ databases">
        <title>Genome public.</title>
        <authorList>
            <person name="Liu C."/>
            <person name="Sun Q."/>
        </authorList>
    </citation>
    <scope>NUCLEOTIDE SEQUENCE</scope>
    <source>
        <strain evidence="9">NSJ-51</strain>
    </source>
</reference>
<comment type="similarity">
    <text evidence="7">Belongs to the binding-protein-dependent transport system permease family.</text>
</comment>
<sequence length="278" mass="31231">MGYVAPAMLVLIFLLVIPLFYTLYCSLYNLDYLVKGDFVGLGNYLRLLKDVRISKSLLFTFEITIISTLLSVGIGLLLALWVDREHGLFAYLIEMFGLIPWVISMMVAALLWRWLFNGDLGLFNMILKALGHNPIYVVENKNSAIIALIFVLTWRLVGYAMIMILAGLKSLDPVLLEAAKVDGATPWQLLWHIKLPLIKTQLLLSIIVLTVSNFTNNTVPKVLTSGGPNDATNVITLFQYNLGFRYYQFGTSAALSILIMLITSLIIVLYIKVSNYKI</sequence>
<feature type="transmembrane region" description="Helical" evidence="7">
    <location>
        <begin position="246"/>
        <end position="271"/>
    </location>
</feature>
<evidence type="ECO:0000256" key="1">
    <source>
        <dbReference type="ARBA" id="ARBA00004651"/>
    </source>
</evidence>
<evidence type="ECO:0000259" key="8">
    <source>
        <dbReference type="PROSITE" id="PS50928"/>
    </source>
</evidence>
<dbReference type="PANTHER" id="PTHR43227">
    <property type="entry name" value="BLL4140 PROTEIN"/>
    <property type="match status" value="1"/>
</dbReference>
<gene>
    <name evidence="9" type="ORF">H8S57_05235</name>
</gene>
<accession>A0A8J6M4Y0</accession>
<evidence type="ECO:0000256" key="2">
    <source>
        <dbReference type="ARBA" id="ARBA00022448"/>
    </source>
</evidence>
<dbReference type="Pfam" id="PF00528">
    <property type="entry name" value="BPD_transp_1"/>
    <property type="match status" value="1"/>
</dbReference>
<comment type="subcellular location">
    <subcellularLocation>
        <location evidence="1 7">Cell membrane</location>
        <topology evidence="1 7">Multi-pass membrane protein</topology>
    </subcellularLocation>
</comment>
<evidence type="ECO:0000313" key="10">
    <source>
        <dbReference type="Proteomes" id="UP000661435"/>
    </source>
</evidence>
<evidence type="ECO:0000256" key="3">
    <source>
        <dbReference type="ARBA" id="ARBA00022475"/>
    </source>
</evidence>
<dbReference type="Gene3D" id="1.10.3720.10">
    <property type="entry name" value="MetI-like"/>
    <property type="match status" value="1"/>
</dbReference>
<keyword evidence="10" id="KW-1185">Reference proteome</keyword>
<evidence type="ECO:0000256" key="5">
    <source>
        <dbReference type="ARBA" id="ARBA00022989"/>
    </source>
</evidence>
<keyword evidence="5 7" id="KW-1133">Transmembrane helix</keyword>
<dbReference type="InterPro" id="IPR050809">
    <property type="entry name" value="UgpAE/MalFG_permease"/>
</dbReference>
<feature type="transmembrane region" description="Helical" evidence="7">
    <location>
        <begin position="144"/>
        <end position="168"/>
    </location>
</feature>
<keyword evidence="3" id="KW-1003">Cell membrane</keyword>
<dbReference type="InterPro" id="IPR000515">
    <property type="entry name" value="MetI-like"/>
</dbReference>
<feature type="transmembrane region" description="Helical" evidence="7">
    <location>
        <begin position="88"/>
        <end position="115"/>
    </location>
</feature>
<comment type="caution">
    <text evidence="9">The sequence shown here is derived from an EMBL/GenBank/DDBJ whole genome shotgun (WGS) entry which is preliminary data.</text>
</comment>
<proteinExistence type="inferred from homology"/>
<dbReference type="PANTHER" id="PTHR43227:SF7">
    <property type="entry name" value="ARABINOOLIGOSACCHARIDES TRANSPORT SYSTEM PERMEASE PROTEIN ARAP"/>
    <property type="match status" value="1"/>
</dbReference>
<organism evidence="9 10">
    <name type="scientific">Lawsonibacter hominis</name>
    <dbReference type="NCBI Taxonomy" id="2763053"/>
    <lineage>
        <taxon>Bacteria</taxon>
        <taxon>Bacillati</taxon>
        <taxon>Bacillota</taxon>
        <taxon>Clostridia</taxon>
        <taxon>Eubacteriales</taxon>
        <taxon>Oscillospiraceae</taxon>
        <taxon>Lawsonibacter</taxon>
    </lineage>
</organism>
<feature type="transmembrane region" description="Helical" evidence="7">
    <location>
        <begin position="57"/>
        <end position="81"/>
    </location>
</feature>
<keyword evidence="4 7" id="KW-0812">Transmembrane</keyword>